<accession>A0AA96CUV7</accession>
<reference evidence="1" key="1">
    <citation type="submission" date="2023-09" db="EMBL/GenBank/DDBJ databases">
        <title>Arcobacter tbilisiensis sp. nov. isolated from chicken meat in Tbilisi, Georgia.</title>
        <authorList>
            <person name="Matthias R."/>
            <person name="Zautner A.E."/>
        </authorList>
    </citation>
    <scope>NUCLEOTIDE SEQUENCE</scope>
    <source>
        <strain evidence="1">LEO 107</strain>
    </source>
</reference>
<name>A0AA96CUV7_9BACT</name>
<protein>
    <submittedName>
        <fullName evidence="1">Uncharacterized protein</fullName>
    </submittedName>
</protein>
<evidence type="ECO:0000313" key="1">
    <source>
        <dbReference type="EMBL" id="WNL16123.1"/>
    </source>
</evidence>
<sequence>MKTKISIDTSSIKTRVIWGFKPITRVKESKKIYSRKNIKVF</sequence>
<organism evidence="1">
    <name type="scientific">Arcobacter sp. AZ-2023</name>
    <dbReference type="NCBI Taxonomy" id="3074453"/>
    <lineage>
        <taxon>Bacteria</taxon>
        <taxon>Pseudomonadati</taxon>
        <taxon>Campylobacterota</taxon>
        <taxon>Epsilonproteobacteria</taxon>
        <taxon>Campylobacterales</taxon>
        <taxon>Arcobacteraceae</taxon>
        <taxon>Arcobacter</taxon>
    </lineage>
</organism>
<proteinExistence type="predicted"/>
<dbReference type="AlphaFoldDB" id="A0AA96CUV7"/>
<dbReference type="EMBL" id="CP134846">
    <property type="protein sequence ID" value="WNL16123.1"/>
    <property type="molecule type" value="Genomic_DNA"/>
</dbReference>
<gene>
    <name evidence="1" type="ORF">RJG54_07795</name>
</gene>